<dbReference type="GO" id="GO:0004595">
    <property type="term" value="F:pantetheine-phosphate adenylyltransferase activity"/>
    <property type="evidence" value="ECO:0007669"/>
    <property type="project" value="UniProtKB-UniRule"/>
</dbReference>
<evidence type="ECO:0000313" key="11">
    <source>
        <dbReference type="EMBL" id="SMO51310.1"/>
    </source>
</evidence>
<keyword evidence="6 9" id="KW-0460">Magnesium</keyword>
<comment type="catalytic activity">
    <reaction evidence="8 9">
        <text>(R)-4'-phosphopantetheine + ATP + H(+) = 3'-dephospho-CoA + diphosphate</text>
        <dbReference type="Rhea" id="RHEA:19801"/>
        <dbReference type="ChEBI" id="CHEBI:15378"/>
        <dbReference type="ChEBI" id="CHEBI:30616"/>
        <dbReference type="ChEBI" id="CHEBI:33019"/>
        <dbReference type="ChEBI" id="CHEBI:57328"/>
        <dbReference type="ChEBI" id="CHEBI:61723"/>
        <dbReference type="EC" id="2.7.7.3"/>
    </reaction>
</comment>
<feature type="binding site" evidence="9">
    <location>
        <position position="42"/>
    </location>
    <ligand>
        <name>substrate</name>
    </ligand>
</feature>
<keyword evidence="2 9" id="KW-0808">Transferase</keyword>
<name>A0A521BXW3_SACCC</name>
<dbReference type="Pfam" id="PF01467">
    <property type="entry name" value="CTP_transf_like"/>
    <property type="match status" value="1"/>
</dbReference>
<organism evidence="11 12">
    <name type="scientific">Saccharicrinis carchari</name>
    <dbReference type="NCBI Taxonomy" id="1168039"/>
    <lineage>
        <taxon>Bacteria</taxon>
        <taxon>Pseudomonadati</taxon>
        <taxon>Bacteroidota</taxon>
        <taxon>Bacteroidia</taxon>
        <taxon>Marinilabiliales</taxon>
        <taxon>Marinilabiliaceae</taxon>
        <taxon>Saccharicrinis</taxon>
    </lineage>
</organism>
<reference evidence="11 12" key="1">
    <citation type="submission" date="2017-05" db="EMBL/GenBank/DDBJ databases">
        <authorList>
            <person name="Varghese N."/>
            <person name="Submissions S."/>
        </authorList>
    </citation>
    <scope>NUCLEOTIDE SEQUENCE [LARGE SCALE GENOMIC DNA]</scope>
    <source>
        <strain evidence="11 12">DSM 27040</strain>
    </source>
</reference>
<comment type="pathway">
    <text evidence="9">Cofactor biosynthesis; coenzyme A biosynthesis; CoA from (R)-pantothenate: step 4/5.</text>
</comment>
<evidence type="ECO:0000256" key="4">
    <source>
        <dbReference type="ARBA" id="ARBA00022741"/>
    </source>
</evidence>
<evidence type="ECO:0000256" key="1">
    <source>
        <dbReference type="ARBA" id="ARBA00022490"/>
    </source>
</evidence>
<evidence type="ECO:0000256" key="3">
    <source>
        <dbReference type="ARBA" id="ARBA00022695"/>
    </source>
</evidence>
<dbReference type="InterPro" id="IPR004821">
    <property type="entry name" value="Cyt_trans-like"/>
</dbReference>
<feature type="domain" description="Cytidyltransferase-like" evidence="10">
    <location>
        <begin position="6"/>
        <end position="133"/>
    </location>
</feature>
<dbReference type="PANTHER" id="PTHR21342">
    <property type="entry name" value="PHOSPHOPANTETHEINE ADENYLYLTRANSFERASE"/>
    <property type="match status" value="1"/>
</dbReference>
<feature type="binding site" evidence="9">
    <location>
        <begin position="89"/>
        <end position="91"/>
    </location>
    <ligand>
        <name>ATP</name>
        <dbReference type="ChEBI" id="CHEBI:30616"/>
    </ligand>
</feature>
<evidence type="ECO:0000256" key="5">
    <source>
        <dbReference type="ARBA" id="ARBA00022840"/>
    </source>
</evidence>
<feature type="binding site" evidence="9">
    <location>
        <begin position="123"/>
        <end position="129"/>
    </location>
    <ligand>
        <name>ATP</name>
        <dbReference type="ChEBI" id="CHEBI:30616"/>
    </ligand>
</feature>
<dbReference type="GO" id="GO:0015937">
    <property type="term" value="P:coenzyme A biosynthetic process"/>
    <property type="evidence" value="ECO:0007669"/>
    <property type="project" value="UniProtKB-UniRule"/>
</dbReference>
<keyword evidence="1 9" id="KW-0963">Cytoplasm</keyword>
<dbReference type="EC" id="2.7.7.3" evidence="9"/>
<evidence type="ECO:0000313" key="12">
    <source>
        <dbReference type="Proteomes" id="UP000319040"/>
    </source>
</evidence>
<gene>
    <name evidence="9" type="primary">coaD</name>
    <name evidence="11" type="ORF">SAMN06265379_102131</name>
</gene>
<keyword evidence="3 9" id="KW-0548">Nucleotidyltransferase</keyword>
<dbReference type="GO" id="GO:0005524">
    <property type="term" value="F:ATP binding"/>
    <property type="evidence" value="ECO:0007669"/>
    <property type="project" value="UniProtKB-KW"/>
</dbReference>
<dbReference type="InterPro" id="IPR001980">
    <property type="entry name" value="PPAT"/>
</dbReference>
<accession>A0A521BXW3</accession>
<feature type="binding site" evidence="9">
    <location>
        <position position="10"/>
    </location>
    <ligand>
        <name>substrate</name>
    </ligand>
</feature>
<evidence type="ECO:0000259" key="10">
    <source>
        <dbReference type="Pfam" id="PF01467"/>
    </source>
</evidence>
<dbReference type="HAMAP" id="MF_00151">
    <property type="entry name" value="PPAT_bact"/>
    <property type="match status" value="1"/>
</dbReference>
<keyword evidence="7 9" id="KW-0173">Coenzyme A biosynthesis</keyword>
<dbReference type="NCBIfam" id="TIGR01510">
    <property type="entry name" value="coaD_prev_kdtB"/>
    <property type="match status" value="1"/>
</dbReference>
<dbReference type="Proteomes" id="UP000319040">
    <property type="component" value="Unassembled WGS sequence"/>
</dbReference>
<evidence type="ECO:0000256" key="6">
    <source>
        <dbReference type="ARBA" id="ARBA00022842"/>
    </source>
</evidence>
<feature type="site" description="Transition state stabilizer" evidence="9">
    <location>
        <position position="18"/>
    </location>
</feature>
<dbReference type="OrthoDB" id="9806661at2"/>
<dbReference type="UniPathway" id="UPA00241">
    <property type="reaction ID" value="UER00355"/>
</dbReference>
<dbReference type="AlphaFoldDB" id="A0A521BXW3"/>
<comment type="subunit">
    <text evidence="9">Homohexamer.</text>
</comment>
<feature type="binding site" evidence="9">
    <location>
        <begin position="10"/>
        <end position="11"/>
    </location>
    <ligand>
        <name>ATP</name>
        <dbReference type="ChEBI" id="CHEBI:30616"/>
    </ligand>
</feature>
<dbReference type="PRINTS" id="PR01020">
    <property type="entry name" value="LPSBIOSNTHSS"/>
</dbReference>
<feature type="binding site" evidence="9">
    <location>
        <position position="18"/>
    </location>
    <ligand>
        <name>ATP</name>
        <dbReference type="ChEBI" id="CHEBI:30616"/>
    </ligand>
</feature>
<evidence type="ECO:0000256" key="9">
    <source>
        <dbReference type="HAMAP-Rule" id="MF_00151"/>
    </source>
</evidence>
<comment type="subcellular location">
    <subcellularLocation>
        <location evidence="9">Cytoplasm</location>
    </subcellularLocation>
</comment>
<evidence type="ECO:0000256" key="2">
    <source>
        <dbReference type="ARBA" id="ARBA00022679"/>
    </source>
</evidence>
<feature type="binding site" evidence="9">
    <location>
        <position position="88"/>
    </location>
    <ligand>
        <name>substrate</name>
    </ligand>
</feature>
<feature type="binding site" evidence="9">
    <location>
        <position position="99"/>
    </location>
    <ligand>
        <name>ATP</name>
        <dbReference type="ChEBI" id="CHEBI:30616"/>
    </ligand>
</feature>
<keyword evidence="5 9" id="KW-0067">ATP-binding</keyword>
<feature type="binding site" evidence="9">
    <location>
        <position position="74"/>
    </location>
    <ligand>
        <name>substrate</name>
    </ligand>
</feature>
<keyword evidence="4 9" id="KW-0547">Nucleotide-binding</keyword>
<comment type="cofactor">
    <cofactor evidence="9">
        <name>Mg(2+)</name>
        <dbReference type="ChEBI" id="CHEBI:18420"/>
    </cofactor>
</comment>
<sequence>MKRIAIFPGSFDPFTIGHHNIVQRAVYLFDELVIGIGFNAKKQDFYPVDKRIEWISYLFEDQPKIRVEKFEGLTVDFAKSQGAGFILRGIRTSADFEYERAIAQVNKAMSGVESVFLLTTPEHTPVNSTIVRDIIRHKGDAGLFIPEKIREKVKEYRR</sequence>
<dbReference type="EMBL" id="FXTB01000002">
    <property type="protein sequence ID" value="SMO51310.1"/>
    <property type="molecule type" value="Genomic_DNA"/>
</dbReference>
<dbReference type="NCBIfam" id="TIGR00125">
    <property type="entry name" value="cyt_tran_rel"/>
    <property type="match status" value="1"/>
</dbReference>
<evidence type="ECO:0000256" key="7">
    <source>
        <dbReference type="ARBA" id="ARBA00022993"/>
    </source>
</evidence>
<dbReference type="RefSeq" id="WP_142532447.1">
    <property type="nucleotide sequence ID" value="NZ_FXTB01000002.1"/>
</dbReference>
<dbReference type="SUPFAM" id="SSF52374">
    <property type="entry name" value="Nucleotidylyl transferase"/>
    <property type="match status" value="1"/>
</dbReference>
<keyword evidence="12" id="KW-1185">Reference proteome</keyword>
<evidence type="ECO:0000256" key="8">
    <source>
        <dbReference type="ARBA" id="ARBA00029346"/>
    </source>
</evidence>
<dbReference type="GO" id="GO:0005737">
    <property type="term" value="C:cytoplasm"/>
    <property type="evidence" value="ECO:0007669"/>
    <property type="project" value="UniProtKB-SubCell"/>
</dbReference>
<dbReference type="InterPro" id="IPR014729">
    <property type="entry name" value="Rossmann-like_a/b/a_fold"/>
</dbReference>
<dbReference type="Gene3D" id="3.40.50.620">
    <property type="entry name" value="HUPs"/>
    <property type="match status" value="1"/>
</dbReference>
<protein>
    <recommendedName>
        <fullName evidence="9">Phosphopantetheine adenylyltransferase</fullName>
        <ecNumber evidence="9">2.7.7.3</ecNumber>
    </recommendedName>
    <alternativeName>
        <fullName evidence="9">Dephospho-CoA pyrophosphorylase</fullName>
    </alternativeName>
    <alternativeName>
        <fullName evidence="9">Pantetheine-phosphate adenylyltransferase</fullName>
        <shortName evidence="9">PPAT</shortName>
    </alternativeName>
</protein>
<dbReference type="PANTHER" id="PTHR21342:SF1">
    <property type="entry name" value="PHOSPHOPANTETHEINE ADENYLYLTRANSFERASE"/>
    <property type="match status" value="1"/>
</dbReference>
<comment type="function">
    <text evidence="9">Reversibly transfers an adenylyl group from ATP to 4'-phosphopantetheine, yielding dephospho-CoA (dPCoA) and pyrophosphate.</text>
</comment>
<proteinExistence type="inferred from homology"/>
<comment type="similarity">
    <text evidence="9">Belongs to the bacterial CoaD family.</text>
</comment>